<dbReference type="SUPFAM" id="SSF53756">
    <property type="entry name" value="UDP-Glycosyltransferase/glycogen phosphorylase"/>
    <property type="match status" value="1"/>
</dbReference>
<feature type="domain" description="Glycosyltransferase subfamily 4-like N-terminal" evidence="3">
    <location>
        <begin position="16"/>
        <end position="173"/>
    </location>
</feature>
<dbReference type="OrthoDB" id="9790710at2"/>
<name>A0A171A3J1_9BACT</name>
<dbReference type="Pfam" id="PF13579">
    <property type="entry name" value="Glyco_trans_4_4"/>
    <property type="match status" value="1"/>
</dbReference>
<keyword evidence="5" id="KW-1185">Reference proteome</keyword>
<dbReference type="PANTHER" id="PTHR46401">
    <property type="entry name" value="GLYCOSYLTRANSFERASE WBBK-RELATED"/>
    <property type="match status" value="1"/>
</dbReference>
<organism evidence="4 5">
    <name type="scientific">Paludibacter jiangxiensis</name>
    <dbReference type="NCBI Taxonomy" id="681398"/>
    <lineage>
        <taxon>Bacteria</taxon>
        <taxon>Pseudomonadati</taxon>
        <taxon>Bacteroidota</taxon>
        <taxon>Bacteroidia</taxon>
        <taxon>Bacteroidales</taxon>
        <taxon>Paludibacteraceae</taxon>
        <taxon>Paludibacter</taxon>
    </lineage>
</organism>
<reference evidence="5" key="1">
    <citation type="submission" date="2016-04" db="EMBL/GenBank/DDBJ databases">
        <title>Draft genome sequence of Paludibacter jiangxiensis strain NM7.</title>
        <authorList>
            <person name="Qiu Y."/>
            <person name="Matsuura N."/>
            <person name="Ohashi A."/>
            <person name="Tourlousse M.D."/>
            <person name="Sekiguchi Y."/>
        </authorList>
    </citation>
    <scope>NUCLEOTIDE SEQUENCE [LARGE SCALE GENOMIC DNA]</scope>
    <source>
        <strain evidence="5">NM7</strain>
    </source>
</reference>
<dbReference type="GO" id="GO:0009103">
    <property type="term" value="P:lipopolysaccharide biosynthetic process"/>
    <property type="evidence" value="ECO:0007669"/>
    <property type="project" value="TreeGrafter"/>
</dbReference>
<dbReference type="EMBL" id="BDCR01000003">
    <property type="protein sequence ID" value="GAT63256.1"/>
    <property type="molecule type" value="Genomic_DNA"/>
</dbReference>
<evidence type="ECO:0000256" key="1">
    <source>
        <dbReference type="ARBA" id="ARBA00022679"/>
    </source>
</evidence>
<evidence type="ECO:0000313" key="4">
    <source>
        <dbReference type="EMBL" id="GAT63256.1"/>
    </source>
</evidence>
<dbReference type="PANTHER" id="PTHR46401:SF2">
    <property type="entry name" value="GLYCOSYLTRANSFERASE WBBK-RELATED"/>
    <property type="match status" value="1"/>
</dbReference>
<proteinExistence type="predicted"/>
<dbReference type="InterPro" id="IPR001296">
    <property type="entry name" value="Glyco_trans_1"/>
</dbReference>
<sequence>MNVLHTISSLGVNSGGPPLSTSLTVVGLRDEGINAEILSYQLASSKDNLIIDGDFIHLLPIPSIAKLAYSGKFASFLNKHTVYDLYHLQCIWQYPTYIGAKIAREKGIPYIITPRGMLYPQEFVRSGRIKKLALSLFLKRDLQQAACVQATCHEEMQHLRDLGITSPIAVIPNPIDTEKDKENILEKQDVRRFGYLGRIHPRKNIERLPYAWDILGDKVKDCELVIIGGGDIEYETFLKAEVVRLGLKNVIFTGFLSGIEKEKTIQSLSYLVVPSDFENFGMIIAEALLYGIPVITSKGTPWQELETYQCGWWIDNDVESISKTMEKAIYIPEEERIAMGKRGHSFIRDNYSVKIVANKMIELYKWILQKGKKPDFVFLD</sequence>
<dbReference type="RefSeq" id="WP_068704257.1">
    <property type="nucleotide sequence ID" value="NZ_BDCR01000003.1"/>
</dbReference>
<keyword evidence="1 4" id="KW-0808">Transferase</keyword>
<dbReference type="STRING" id="681398.PJIAN_3573"/>
<gene>
    <name evidence="4" type="ORF">PJIAN_3573</name>
</gene>
<reference evidence="5" key="2">
    <citation type="journal article" date="2017" name="Genome Announc.">
        <title>Draft genome sequence of Paludibacter jiangxiensis NM7(T), a propionate-producing fermentative bacterium.</title>
        <authorList>
            <person name="Qiu Y.-L."/>
            <person name="Tourlousse D.M."/>
            <person name="Matsuura N."/>
            <person name="Ohashi A."/>
            <person name="Sekiguchi Y."/>
        </authorList>
    </citation>
    <scope>NUCLEOTIDE SEQUENCE [LARGE SCALE GENOMIC DNA]</scope>
    <source>
        <strain evidence="5">NM7</strain>
    </source>
</reference>
<protein>
    <submittedName>
        <fullName evidence="4">Glycosyltransferase</fullName>
    </submittedName>
</protein>
<evidence type="ECO:0000259" key="2">
    <source>
        <dbReference type="Pfam" id="PF00534"/>
    </source>
</evidence>
<comment type="caution">
    <text evidence="4">The sequence shown here is derived from an EMBL/GenBank/DDBJ whole genome shotgun (WGS) entry which is preliminary data.</text>
</comment>
<evidence type="ECO:0000313" key="5">
    <source>
        <dbReference type="Proteomes" id="UP000076586"/>
    </source>
</evidence>
<accession>A0A171A3J1</accession>
<feature type="domain" description="Glycosyl transferase family 1" evidence="2">
    <location>
        <begin position="177"/>
        <end position="343"/>
    </location>
</feature>
<dbReference type="AlphaFoldDB" id="A0A171A3J1"/>
<dbReference type="Pfam" id="PF00534">
    <property type="entry name" value="Glycos_transf_1"/>
    <property type="match status" value="1"/>
</dbReference>
<dbReference type="Gene3D" id="3.40.50.2000">
    <property type="entry name" value="Glycogen Phosphorylase B"/>
    <property type="match status" value="2"/>
</dbReference>
<dbReference type="InterPro" id="IPR028098">
    <property type="entry name" value="Glyco_trans_4-like_N"/>
</dbReference>
<dbReference type="Proteomes" id="UP000076586">
    <property type="component" value="Unassembled WGS sequence"/>
</dbReference>
<evidence type="ECO:0000259" key="3">
    <source>
        <dbReference type="Pfam" id="PF13579"/>
    </source>
</evidence>
<dbReference type="GO" id="GO:0016757">
    <property type="term" value="F:glycosyltransferase activity"/>
    <property type="evidence" value="ECO:0007669"/>
    <property type="project" value="InterPro"/>
</dbReference>